<comment type="caution">
    <text evidence="1">The sequence shown here is derived from an EMBL/GenBank/DDBJ whole genome shotgun (WGS) entry which is preliminary data.</text>
</comment>
<gene>
    <name evidence="1" type="ORF">FHS68_002149</name>
</gene>
<sequence>MERITPKEKLLYSKTTFLYEGVKMGYSTRICAFVEQQRRLVVGVF</sequence>
<keyword evidence="2" id="KW-1185">Reference proteome</keyword>
<proteinExistence type="predicted"/>
<evidence type="ECO:0000313" key="2">
    <source>
        <dbReference type="Proteomes" id="UP001179181"/>
    </source>
</evidence>
<protein>
    <submittedName>
        <fullName evidence="1">Uncharacterized protein</fullName>
    </submittedName>
</protein>
<accession>A0ABX0ULM0</accession>
<name>A0ABX0ULM0_9BACT</name>
<reference evidence="1 2" key="1">
    <citation type="submission" date="2020-03" db="EMBL/GenBank/DDBJ databases">
        <title>Genomic Encyclopedia of Type Strains, Phase IV (KMG-IV): sequencing the most valuable type-strain genomes for metagenomic binning, comparative biology and taxonomic classification.</title>
        <authorList>
            <person name="Goeker M."/>
        </authorList>
    </citation>
    <scope>NUCLEOTIDE SEQUENCE [LARGE SCALE GENOMIC DNA]</scope>
    <source>
        <strain evidence="1 2">DSM 102865</strain>
    </source>
</reference>
<dbReference type="Proteomes" id="UP001179181">
    <property type="component" value="Unassembled WGS sequence"/>
</dbReference>
<organism evidence="1 2">
    <name type="scientific">Dyadobacter arcticus</name>
    <dbReference type="NCBI Taxonomy" id="1078754"/>
    <lineage>
        <taxon>Bacteria</taxon>
        <taxon>Pseudomonadati</taxon>
        <taxon>Bacteroidota</taxon>
        <taxon>Cytophagia</taxon>
        <taxon>Cytophagales</taxon>
        <taxon>Spirosomataceae</taxon>
        <taxon>Dyadobacter</taxon>
    </lineage>
</organism>
<evidence type="ECO:0000313" key="1">
    <source>
        <dbReference type="EMBL" id="NIJ52979.1"/>
    </source>
</evidence>
<dbReference type="EMBL" id="JAASQJ010000002">
    <property type="protein sequence ID" value="NIJ52979.1"/>
    <property type="molecule type" value="Genomic_DNA"/>
</dbReference>